<keyword evidence="1" id="KW-0732">Signal</keyword>
<sequence length="287" mass="31860">MRFIYSILFLGTMAVATNAQEDYSGAFEEEPAVETKRVASDYFPKAGDIGIGFDAAPFLNYLGNAFNGTQGNTLKLGDNTLYFRYFLTDRSAARLALRINSNKEVNNFYVADDAAQVTDPLSQNQVEDRRTELSNTYELRAGYQAFRGRNRLRGFFGGDLFFHYNKYSEAFEYGNNMNELNPSPTTAAYAGSPARRPLNTNSGATVSLGLGAFTGAEYYIMPNVCIGAELGLIYAQSLGSQRNAQYETMVNSLYVVEDVEIAPGDRSRNLDTSFPSSYGNLYLMIQF</sequence>
<dbReference type="RefSeq" id="WP_062123624.1">
    <property type="nucleotide sequence ID" value="NZ_BAZW01000008.1"/>
</dbReference>
<evidence type="ECO:0000313" key="3">
    <source>
        <dbReference type="Proteomes" id="UP000032900"/>
    </source>
</evidence>
<dbReference type="EMBL" id="BAZW01000008">
    <property type="protein sequence ID" value="GAO29373.1"/>
    <property type="molecule type" value="Genomic_DNA"/>
</dbReference>
<reference evidence="2 3" key="1">
    <citation type="journal article" date="2015" name="Microbes Environ.">
        <title>Distribution and evolution of nitrogen fixation genes in the phylum bacteroidetes.</title>
        <authorList>
            <person name="Inoue J."/>
            <person name="Oshima K."/>
            <person name="Suda W."/>
            <person name="Sakamoto M."/>
            <person name="Iino T."/>
            <person name="Noda S."/>
            <person name="Hongoh Y."/>
            <person name="Hattori M."/>
            <person name="Ohkuma M."/>
        </authorList>
    </citation>
    <scope>NUCLEOTIDE SEQUENCE [LARGE SCALE GENOMIC DNA]</scope>
    <source>
        <strain evidence="2">JCM 15548</strain>
    </source>
</reference>
<evidence type="ECO:0000313" key="2">
    <source>
        <dbReference type="EMBL" id="GAO29373.1"/>
    </source>
</evidence>
<evidence type="ECO:0000256" key="1">
    <source>
        <dbReference type="SAM" id="SignalP"/>
    </source>
</evidence>
<name>A0A0E9LVQ4_9BACT</name>
<proteinExistence type="predicted"/>
<gene>
    <name evidence="2" type="ORF">JCM15548_11552</name>
</gene>
<organism evidence="2 3">
    <name type="scientific">Geofilum rubicundum JCM 15548</name>
    <dbReference type="NCBI Taxonomy" id="1236989"/>
    <lineage>
        <taxon>Bacteria</taxon>
        <taxon>Pseudomonadati</taxon>
        <taxon>Bacteroidota</taxon>
        <taxon>Bacteroidia</taxon>
        <taxon>Marinilabiliales</taxon>
        <taxon>Marinilabiliaceae</taxon>
        <taxon>Geofilum</taxon>
    </lineage>
</organism>
<feature type="chain" id="PRO_5002428381" description="Outer membrane protein beta-barrel domain-containing protein" evidence="1">
    <location>
        <begin position="20"/>
        <end position="287"/>
    </location>
</feature>
<evidence type="ECO:0008006" key="4">
    <source>
        <dbReference type="Google" id="ProtNLM"/>
    </source>
</evidence>
<feature type="signal peptide" evidence="1">
    <location>
        <begin position="1"/>
        <end position="19"/>
    </location>
</feature>
<comment type="caution">
    <text evidence="2">The sequence shown here is derived from an EMBL/GenBank/DDBJ whole genome shotgun (WGS) entry which is preliminary data.</text>
</comment>
<dbReference type="AlphaFoldDB" id="A0A0E9LVQ4"/>
<protein>
    <recommendedName>
        <fullName evidence="4">Outer membrane protein beta-barrel domain-containing protein</fullName>
    </recommendedName>
</protein>
<dbReference type="OrthoDB" id="1466900at2"/>
<accession>A0A0E9LVQ4</accession>
<dbReference type="Proteomes" id="UP000032900">
    <property type="component" value="Unassembled WGS sequence"/>
</dbReference>
<keyword evidence="3" id="KW-1185">Reference proteome</keyword>